<evidence type="ECO:0000256" key="4">
    <source>
        <dbReference type="ARBA" id="ARBA00023316"/>
    </source>
</evidence>
<dbReference type="PANTHER" id="PTHR30417:SF1">
    <property type="entry name" value="N-ACETYLMURAMOYL-L-ALANINE AMIDASE AMID"/>
    <property type="match status" value="1"/>
</dbReference>
<evidence type="ECO:0000256" key="3">
    <source>
        <dbReference type="ARBA" id="ARBA00022801"/>
    </source>
</evidence>
<dbReference type="PATRIC" id="fig|545697.3.peg.320"/>
<dbReference type="EMBL" id="AMEZ01000012">
    <property type="protein sequence ID" value="EKY29274.1"/>
    <property type="molecule type" value="Genomic_DNA"/>
</dbReference>
<evidence type="ECO:0000259" key="5">
    <source>
        <dbReference type="Pfam" id="PF01510"/>
    </source>
</evidence>
<feature type="domain" description="N-acetylmuramoyl-L-alanine amidase" evidence="5">
    <location>
        <begin position="3"/>
        <end position="69"/>
    </location>
</feature>
<dbReference type="CDD" id="cd06583">
    <property type="entry name" value="PGRP"/>
    <property type="match status" value="1"/>
</dbReference>
<organism evidence="6 7">
    <name type="scientific">Clostridium celatum DSM 1785</name>
    <dbReference type="NCBI Taxonomy" id="545697"/>
    <lineage>
        <taxon>Bacteria</taxon>
        <taxon>Bacillati</taxon>
        <taxon>Bacillota</taxon>
        <taxon>Clostridia</taxon>
        <taxon>Eubacteriales</taxon>
        <taxon>Clostridiaceae</taxon>
        <taxon>Clostridium</taxon>
    </lineage>
</organism>
<dbReference type="InterPro" id="IPR002502">
    <property type="entry name" value="Amidase_domain"/>
</dbReference>
<comment type="catalytic activity">
    <reaction evidence="1">
        <text>Hydrolyzes the link between N-acetylmuramoyl residues and L-amino acid residues in certain cell-wall glycopeptides.</text>
        <dbReference type="EC" id="3.5.1.28"/>
    </reaction>
</comment>
<keyword evidence="3" id="KW-0378">Hydrolase</keyword>
<gene>
    <name evidence="6" type="ORF">HMPREF0216_00328</name>
</gene>
<dbReference type="Pfam" id="PF01510">
    <property type="entry name" value="Amidase_2"/>
    <property type="match status" value="1"/>
</dbReference>
<dbReference type="GO" id="GO:0071555">
    <property type="term" value="P:cell wall organization"/>
    <property type="evidence" value="ECO:0007669"/>
    <property type="project" value="UniProtKB-KW"/>
</dbReference>
<evidence type="ECO:0000256" key="2">
    <source>
        <dbReference type="ARBA" id="ARBA00011901"/>
    </source>
</evidence>
<dbReference type="SUPFAM" id="SSF55846">
    <property type="entry name" value="N-acetylmuramoyl-L-alanine amidase-like"/>
    <property type="match status" value="1"/>
</dbReference>
<dbReference type="Proteomes" id="UP000010420">
    <property type="component" value="Unassembled WGS sequence"/>
</dbReference>
<evidence type="ECO:0000256" key="1">
    <source>
        <dbReference type="ARBA" id="ARBA00001561"/>
    </source>
</evidence>
<dbReference type="STRING" id="545697.HMPREF0216_00328"/>
<dbReference type="AlphaFoldDB" id="L1QMQ8"/>
<dbReference type="PANTHER" id="PTHR30417">
    <property type="entry name" value="N-ACETYLMURAMOYL-L-ALANINE AMIDASE AMID"/>
    <property type="match status" value="1"/>
</dbReference>
<proteinExistence type="predicted"/>
<dbReference type="HOGENOM" id="CLU_2567780_0_0_9"/>
<name>L1QMQ8_9CLOT</name>
<keyword evidence="7" id="KW-1185">Reference proteome</keyword>
<accession>L1QMQ8</accession>
<keyword evidence="4" id="KW-0961">Cell wall biogenesis/degradation</keyword>
<comment type="caution">
    <text evidence="6">The sequence shown here is derived from an EMBL/GenBank/DDBJ whole genome shotgun (WGS) entry which is preliminary data.</text>
</comment>
<dbReference type="InterPro" id="IPR051206">
    <property type="entry name" value="NAMLAA_amidase_2"/>
</dbReference>
<reference evidence="6 7" key="1">
    <citation type="submission" date="2012-05" db="EMBL/GenBank/DDBJ databases">
        <authorList>
            <person name="Weinstock G."/>
            <person name="Sodergren E."/>
            <person name="Lobos E.A."/>
            <person name="Fulton L."/>
            <person name="Fulton R."/>
            <person name="Courtney L."/>
            <person name="Fronick C."/>
            <person name="O'Laughlin M."/>
            <person name="Godfrey J."/>
            <person name="Wilson R.M."/>
            <person name="Miner T."/>
            <person name="Farmer C."/>
            <person name="Delehaunty K."/>
            <person name="Cordes M."/>
            <person name="Minx P."/>
            <person name="Tomlinson C."/>
            <person name="Chen J."/>
            <person name="Wollam A."/>
            <person name="Pepin K.H."/>
            <person name="Bhonagiri V."/>
            <person name="Zhang X."/>
            <person name="Suruliraj S."/>
            <person name="Warren W."/>
            <person name="Mitreva M."/>
            <person name="Mardis E.R."/>
            <person name="Wilson R.K."/>
        </authorList>
    </citation>
    <scope>NUCLEOTIDE SEQUENCE [LARGE SCALE GENOMIC DNA]</scope>
    <source>
        <strain evidence="6 7">DSM 1785</strain>
    </source>
</reference>
<dbReference type="GO" id="GO:0008745">
    <property type="term" value="F:N-acetylmuramoyl-L-alanine amidase activity"/>
    <property type="evidence" value="ECO:0007669"/>
    <property type="project" value="UniProtKB-EC"/>
</dbReference>
<dbReference type="EC" id="3.5.1.28" evidence="2"/>
<dbReference type="eggNOG" id="COG3023">
    <property type="taxonomic scope" value="Bacteria"/>
</dbReference>
<evidence type="ECO:0000313" key="6">
    <source>
        <dbReference type="EMBL" id="EKY29274.1"/>
    </source>
</evidence>
<dbReference type="InterPro" id="IPR036505">
    <property type="entry name" value="Amidase/PGRP_sf"/>
</dbReference>
<protein>
    <recommendedName>
        <fullName evidence="2">N-acetylmuramoyl-L-alanine amidase</fullName>
        <ecNumber evidence="2">3.5.1.28</ecNumber>
    </recommendedName>
</protein>
<dbReference type="GO" id="GO:0009253">
    <property type="term" value="P:peptidoglycan catabolic process"/>
    <property type="evidence" value="ECO:0007669"/>
    <property type="project" value="InterPro"/>
</dbReference>
<dbReference type="GO" id="GO:0009254">
    <property type="term" value="P:peptidoglycan turnover"/>
    <property type="evidence" value="ECO:0007669"/>
    <property type="project" value="TreeGrafter"/>
</dbReference>
<evidence type="ECO:0000313" key="7">
    <source>
        <dbReference type="Proteomes" id="UP000010420"/>
    </source>
</evidence>
<sequence>MHVGAHTKGLNDKSIGICLSGNFDVGYPTRKQMKSLYKLCRYFMKKYRIKKYNVLGHREVKNVTKSCPGYNFNMDIFRERL</sequence>
<dbReference type="Gene3D" id="3.40.80.10">
    <property type="entry name" value="Peptidoglycan recognition protein-like"/>
    <property type="match status" value="1"/>
</dbReference>